<name>A0A9Q5HRM3_SANBA</name>
<organism evidence="4 5">
    <name type="scientific">Sanghuangporus baumii</name>
    <name type="common">Phellinus baumii</name>
    <dbReference type="NCBI Taxonomy" id="108892"/>
    <lineage>
        <taxon>Eukaryota</taxon>
        <taxon>Fungi</taxon>
        <taxon>Dikarya</taxon>
        <taxon>Basidiomycota</taxon>
        <taxon>Agaricomycotina</taxon>
        <taxon>Agaricomycetes</taxon>
        <taxon>Hymenochaetales</taxon>
        <taxon>Hymenochaetaceae</taxon>
        <taxon>Sanghuangporus</taxon>
    </lineage>
</organism>
<keyword evidence="5" id="KW-1185">Reference proteome</keyword>
<evidence type="ECO:0000256" key="3">
    <source>
        <dbReference type="ARBA" id="ARBA00029631"/>
    </source>
</evidence>
<dbReference type="OrthoDB" id="424969at2759"/>
<comment type="caution">
    <text evidence="4">The sequence shown here is derived from an EMBL/GenBank/DDBJ whole genome shotgun (WGS) entry which is preliminary data.</text>
</comment>
<dbReference type="GO" id="GO:0005739">
    <property type="term" value="C:mitochondrion"/>
    <property type="evidence" value="ECO:0007669"/>
    <property type="project" value="TreeGrafter"/>
</dbReference>
<sequence length="241" mass="27369">MVFYVTLPLESAHRKEPFTMQAKEELTSLADRNADTTNSDARYLGYAARLRTAVRAAHRYLAYSSDVGEAFRPVVPRWVVRTAYGVSWAHFRGERAQKDFLNVELTDDSNLSRDVSFETWKAKRRGPNPLEAATLTEHQRLALAAVKRGTFQVVASMAFPALTIHTLVRYSGRAMSRIPRLSPRTRAWGPTCIGLAAVPFLPYIFDKPIEEATDAAAEWLEHRWLEHQAGKKRVKKEIKVE</sequence>
<comment type="similarity">
    <text evidence="1">Belongs to the MTFP1 family.</text>
</comment>
<dbReference type="Proteomes" id="UP000757232">
    <property type="component" value="Unassembled WGS sequence"/>
</dbReference>
<evidence type="ECO:0000256" key="2">
    <source>
        <dbReference type="ARBA" id="ARBA00017835"/>
    </source>
</evidence>
<dbReference type="InterPro" id="IPR019560">
    <property type="entry name" value="Mitochondrial_18_kDa_protein"/>
</dbReference>
<dbReference type="EMBL" id="LNZH02000215">
    <property type="protein sequence ID" value="OCB84599.1"/>
    <property type="molecule type" value="Genomic_DNA"/>
</dbReference>
<evidence type="ECO:0000313" key="5">
    <source>
        <dbReference type="Proteomes" id="UP000757232"/>
    </source>
</evidence>
<evidence type="ECO:0000256" key="1">
    <source>
        <dbReference type="ARBA" id="ARBA00009224"/>
    </source>
</evidence>
<dbReference type="GO" id="GO:0000266">
    <property type="term" value="P:mitochondrial fission"/>
    <property type="evidence" value="ECO:0007669"/>
    <property type="project" value="TreeGrafter"/>
</dbReference>
<reference evidence="4" key="1">
    <citation type="submission" date="2016-06" db="EMBL/GenBank/DDBJ databases">
        <title>Draft Genome sequence of the fungus Inonotus baumii.</title>
        <authorList>
            <person name="Zhu H."/>
            <person name="Lin W."/>
        </authorList>
    </citation>
    <scope>NUCLEOTIDE SEQUENCE</scope>
    <source>
        <strain evidence="4">821</strain>
    </source>
</reference>
<proteinExistence type="inferred from homology"/>
<evidence type="ECO:0000313" key="4">
    <source>
        <dbReference type="EMBL" id="OCB84599.1"/>
    </source>
</evidence>
<accession>A0A9Q5HRM3</accession>
<dbReference type="AlphaFoldDB" id="A0A9Q5HRM3"/>
<gene>
    <name evidence="4" type="ORF">A7U60_g8586</name>
</gene>
<dbReference type="Pfam" id="PF10558">
    <property type="entry name" value="MTP18"/>
    <property type="match status" value="1"/>
</dbReference>
<dbReference type="PANTHER" id="PTHR11001">
    <property type="entry name" value="MITOCHONDRIAL FISSION PROCESS PROTEIN 1"/>
    <property type="match status" value="1"/>
</dbReference>
<protein>
    <recommendedName>
        <fullName evidence="2">Mitochondrial fission process protein 1</fullName>
    </recommendedName>
    <alternativeName>
        <fullName evidence="3">Mitochondrial 18 kDa protein</fullName>
    </alternativeName>
</protein>
<dbReference type="PANTHER" id="PTHR11001:SF2">
    <property type="entry name" value="MITOCHONDRIAL FISSION PROCESS PROTEIN 1"/>
    <property type="match status" value="1"/>
</dbReference>